<evidence type="ECO:0000256" key="2">
    <source>
        <dbReference type="ARBA" id="ARBA00022801"/>
    </source>
</evidence>
<name>Q67M39_SYMTH</name>
<organism evidence="5 6">
    <name type="scientific">Symbiobacterium thermophilum (strain DSM 24528 / JCM 14929 / IAM 14863 / T)</name>
    <dbReference type="NCBI Taxonomy" id="292459"/>
    <lineage>
        <taxon>Bacteria</taxon>
        <taxon>Bacillati</taxon>
        <taxon>Bacillota</taxon>
        <taxon>Clostridia</taxon>
        <taxon>Eubacteriales</taxon>
        <taxon>Symbiobacteriaceae</taxon>
        <taxon>Symbiobacterium</taxon>
    </lineage>
</organism>
<evidence type="ECO:0000259" key="4">
    <source>
        <dbReference type="SMART" id="SM00479"/>
    </source>
</evidence>
<dbReference type="Pfam" id="PF00929">
    <property type="entry name" value="RNase_T"/>
    <property type="match status" value="1"/>
</dbReference>
<dbReference type="KEGG" id="sth:STH2271"/>
<keyword evidence="1" id="KW-0540">Nuclease</keyword>
<evidence type="ECO:0000313" key="6">
    <source>
        <dbReference type="Proteomes" id="UP000000417"/>
    </source>
</evidence>
<dbReference type="eggNOG" id="COG2176">
    <property type="taxonomic scope" value="Bacteria"/>
</dbReference>
<dbReference type="PANTHER" id="PTHR30231">
    <property type="entry name" value="DNA POLYMERASE III SUBUNIT EPSILON"/>
    <property type="match status" value="1"/>
</dbReference>
<proteinExistence type="predicted"/>
<dbReference type="FunFam" id="3.30.420.10:FF:000045">
    <property type="entry name" value="3'-5' exonuclease DinG"/>
    <property type="match status" value="1"/>
</dbReference>
<feature type="domain" description="Exonuclease" evidence="4">
    <location>
        <begin position="23"/>
        <end position="193"/>
    </location>
</feature>
<keyword evidence="3" id="KW-0269">Exonuclease</keyword>
<evidence type="ECO:0000256" key="1">
    <source>
        <dbReference type="ARBA" id="ARBA00022722"/>
    </source>
</evidence>
<dbReference type="GO" id="GO:0003676">
    <property type="term" value="F:nucleic acid binding"/>
    <property type="evidence" value="ECO:0007669"/>
    <property type="project" value="InterPro"/>
</dbReference>
<dbReference type="PANTHER" id="PTHR30231:SF4">
    <property type="entry name" value="PROTEIN NEN2"/>
    <property type="match status" value="1"/>
</dbReference>
<dbReference type="SUPFAM" id="SSF53098">
    <property type="entry name" value="Ribonuclease H-like"/>
    <property type="match status" value="1"/>
</dbReference>
<dbReference type="AlphaFoldDB" id="Q67M39"/>
<dbReference type="Gene3D" id="3.30.420.10">
    <property type="entry name" value="Ribonuclease H-like superfamily/Ribonuclease H"/>
    <property type="match status" value="1"/>
</dbReference>
<dbReference type="GO" id="GO:0008408">
    <property type="term" value="F:3'-5' exonuclease activity"/>
    <property type="evidence" value="ECO:0007669"/>
    <property type="project" value="TreeGrafter"/>
</dbReference>
<dbReference type="Proteomes" id="UP000000417">
    <property type="component" value="Chromosome"/>
</dbReference>
<evidence type="ECO:0000313" key="5">
    <source>
        <dbReference type="EMBL" id="BAD41256.1"/>
    </source>
</evidence>
<gene>
    <name evidence="5" type="ordered locus">STH2271</name>
</gene>
<dbReference type="HOGENOM" id="CLU_707732_0_0_9"/>
<protein>
    <submittedName>
        <fullName evidence="5">DNA polymerase III-like protein</fullName>
    </submittedName>
</protein>
<dbReference type="EMBL" id="AP006840">
    <property type="protein sequence ID" value="BAD41256.1"/>
    <property type="molecule type" value="Genomic_DNA"/>
</dbReference>
<dbReference type="GO" id="GO:0005829">
    <property type="term" value="C:cytosol"/>
    <property type="evidence" value="ECO:0007669"/>
    <property type="project" value="TreeGrafter"/>
</dbReference>
<dbReference type="CDD" id="cd06127">
    <property type="entry name" value="DEDDh"/>
    <property type="match status" value="1"/>
</dbReference>
<keyword evidence="6" id="KW-1185">Reference proteome</keyword>
<dbReference type="InterPro" id="IPR036397">
    <property type="entry name" value="RNaseH_sf"/>
</dbReference>
<dbReference type="InterPro" id="IPR013520">
    <property type="entry name" value="Ribonucl_H"/>
</dbReference>
<evidence type="ECO:0000256" key="3">
    <source>
        <dbReference type="ARBA" id="ARBA00022839"/>
    </source>
</evidence>
<dbReference type="InterPro" id="IPR012337">
    <property type="entry name" value="RNaseH-like_sf"/>
</dbReference>
<dbReference type="STRING" id="292459.STH2271"/>
<reference evidence="5 6" key="1">
    <citation type="journal article" date="2004" name="Nucleic Acids Res.">
        <title>Genome sequence of Symbiobacterium thermophilum, an uncultivable bacterium that depends on microbial commensalism.</title>
        <authorList>
            <person name="Ueda K."/>
            <person name="Yamashita A."/>
            <person name="Ishikawa J."/>
            <person name="Shimada M."/>
            <person name="Watsuji T."/>
            <person name="Morimura K."/>
            <person name="Ikeda H."/>
            <person name="Hattori M."/>
            <person name="Beppu T."/>
        </authorList>
    </citation>
    <scope>NUCLEOTIDE SEQUENCE [LARGE SCALE GENOMIC DNA]</scope>
    <source>
        <strain evidence="6">T / IAM 14863</strain>
    </source>
</reference>
<accession>Q67M39</accession>
<dbReference type="SMART" id="SM00479">
    <property type="entry name" value="EXOIII"/>
    <property type="match status" value="1"/>
</dbReference>
<sequence length="390" mass="43794">MAITGAGFLGENGTKGGVDMRYNLVVIDTETTGLEYDQHRIIQIGVVAIKEQRIVKTWESKLRLIDGEVSAYAMQVNRLDPSDMRSEKYPHPKAVLRKLQEEFLRPGVLLGAHNLSFDLGFLQAEFARHGLPQWQGNFVDSMALGRALLPDLSASLESLARHFRVELTQHHDALADAVATAHVLLHLLDLAQQRGLDPLNLLIERQGRPIRYRPDNARVVTQEEILAELAKIQQQRAAATDTASARSASSGGLFSALRAAVRETVQKMAAPKYPLLPSPREALAYARDHQSGSRFVVRGVSGRDVEVVVKYHPIRSSHPQHRHKLQRYQIFYRHKGQLYPYANAHTEKHQMDGRTLYLWEYHDAYQALSEAALRQWLTKVLAGASQSIVG</sequence>
<keyword evidence="2" id="KW-0378">Hydrolase</keyword>